<comment type="caution">
    <text evidence="4">The sequence shown here is derived from an EMBL/GenBank/DDBJ whole genome shotgun (WGS) entry which is preliminary data.</text>
</comment>
<protein>
    <submittedName>
        <fullName evidence="4">HNH endonuclease</fullName>
    </submittedName>
</protein>
<dbReference type="InterPro" id="IPR003615">
    <property type="entry name" value="HNH_nuc"/>
</dbReference>
<name>A0A430HYC9_9CORY</name>
<evidence type="ECO:0000313" key="5">
    <source>
        <dbReference type="Proteomes" id="UP000274907"/>
    </source>
</evidence>
<keyword evidence="4" id="KW-0378">Hydrolase</keyword>
<evidence type="ECO:0000313" key="4">
    <source>
        <dbReference type="EMBL" id="RSZ63543.1"/>
    </source>
</evidence>
<dbReference type="CDD" id="cd00085">
    <property type="entry name" value="HNHc"/>
    <property type="match status" value="1"/>
</dbReference>
<organism evidence="4 5">
    <name type="scientific">Corynebacterium hylobatis</name>
    <dbReference type="NCBI Taxonomy" id="1859290"/>
    <lineage>
        <taxon>Bacteria</taxon>
        <taxon>Bacillati</taxon>
        <taxon>Actinomycetota</taxon>
        <taxon>Actinomycetes</taxon>
        <taxon>Mycobacteriales</taxon>
        <taxon>Corynebacteriaceae</taxon>
        <taxon>Corynebacterium</taxon>
    </lineage>
</organism>
<reference evidence="4 5" key="1">
    <citation type="submission" date="2018-12" db="EMBL/GenBank/DDBJ databases">
        <title>YIM 101343 draft genome.</title>
        <authorList>
            <person name="Chen X."/>
        </authorList>
    </citation>
    <scope>NUCLEOTIDE SEQUENCE [LARGE SCALE GENOMIC DNA]</scope>
    <source>
        <strain evidence="4 5">YIM 101343</strain>
    </source>
</reference>
<feature type="region of interest" description="Disordered" evidence="2">
    <location>
        <begin position="431"/>
        <end position="450"/>
    </location>
</feature>
<dbReference type="OrthoDB" id="4398180at2"/>
<feature type="region of interest" description="Disordered" evidence="2">
    <location>
        <begin position="96"/>
        <end position="161"/>
    </location>
</feature>
<evidence type="ECO:0000256" key="1">
    <source>
        <dbReference type="ARBA" id="ARBA00023450"/>
    </source>
</evidence>
<dbReference type="Pfam" id="PF01844">
    <property type="entry name" value="HNH"/>
    <property type="match status" value="1"/>
</dbReference>
<keyword evidence="4" id="KW-0540">Nuclease</keyword>
<dbReference type="Gene3D" id="1.10.30.50">
    <property type="match status" value="1"/>
</dbReference>
<feature type="compositionally biased region" description="Pro residues" evidence="2">
    <location>
        <begin position="102"/>
        <end position="111"/>
    </location>
</feature>
<dbReference type="GO" id="GO:0003676">
    <property type="term" value="F:nucleic acid binding"/>
    <property type="evidence" value="ECO:0007669"/>
    <property type="project" value="InterPro"/>
</dbReference>
<dbReference type="SMART" id="SM00507">
    <property type="entry name" value="HNHc"/>
    <property type="match status" value="1"/>
</dbReference>
<evidence type="ECO:0000259" key="3">
    <source>
        <dbReference type="SMART" id="SM00507"/>
    </source>
</evidence>
<accession>A0A430HYC9</accession>
<dbReference type="InterPro" id="IPR003870">
    <property type="entry name" value="DUF222"/>
</dbReference>
<proteinExistence type="inferred from homology"/>
<evidence type="ECO:0000256" key="2">
    <source>
        <dbReference type="SAM" id="MobiDB-lite"/>
    </source>
</evidence>
<feature type="domain" description="HNH nuclease" evidence="3">
    <location>
        <begin position="378"/>
        <end position="430"/>
    </location>
</feature>
<dbReference type="Pfam" id="PF02720">
    <property type="entry name" value="DUF222"/>
    <property type="match status" value="1"/>
</dbReference>
<dbReference type="EMBL" id="RXHJ01000007">
    <property type="protein sequence ID" value="RSZ63543.1"/>
    <property type="molecule type" value="Genomic_DNA"/>
</dbReference>
<sequence length="493" mass="53607">MGRQRMMGIVDRVEGALSELSELMADPGAVAFDEVRSEFERLEKVIGAKGYIDAAFAYAADRAGAGKYVGAVHSLDYLARALGLSRAEARSRLRRGEDLFAPPKPSPPEPEPAPEPDETEEQRRVREEEAERIRREEAERLRRQEEAQRKARDAARKAASAEKQAMITRELEHLNVHSEPSYQELLALALVESDRRSLEDLRTWLRGRIREANRRGRTPEGRPDPFAALRKRKIIIGAQDADGGAQVSMYLDAAGVAVLRAALAPGRRPGVNASVPAEEDARPMPARLVDQLMAICQGYLAADSAHTRQGVGSVAVSMTAAELEGVAGGDRFPSSTGHLLGPADILRLGAARYDLGVLHDEQGAVLHLGRTQRSASLAQRLALFAQELCCTRPGCTVGVGEADIHHIRSWLAGGGTDIENLTVLCRSHHSANRDQRDGAGGLGHMDTDPGSGRVGWCPPDGGQWEFNDTEFQQHSAGAKIRSRGHPTLFDSFV</sequence>
<dbReference type="GO" id="GO:0004519">
    <property type="term" value="F:endonuclease activity"/>
    <property type="evidence" value="ECO:0007669"/>
    <property type="project" value="UniProtKB-KW"/>
</dbReference>
<dbReference type="InterPro" id="IPR002711">
    <property type="entry name" value="HNH"/>
</dbReference>
<dbReference type="GO" id="GO:0008270">
    <property type="term" value="F:zinc ion binding"/>
    <property type="evidence" value="ECO:0007669"/>
    <property type="project" value="InterPro"/>
</dbReference>
<dbReference type="RefSeq" id="WP_126120745.1">
    <property type="nucleotide sequence ID" value="NZ_RXHJ01000007.1"/>
</dbReference>
<keyword evidence="4" id="KW-0255">Endonuclease</keyword>
<dbReference type="AlphaFoldDB" id="A0A430HYC9"/>
<dbReference type="Proteomes" id="UP000274907">
    <property type="component" value="Unassembled WGS sequence"/>
</dbReference>
<gene>
    <name evidence="4" type="ORF">EAH68_07765</name>
</gene>
<keyword evidence="5" id="KW-1185">Reference proteome</keyword>
<comment type="similarity">
    <text evidence="1">Belongs to the Rv1128c/1148c/1588c/1702c/1945/3466 family.</text>
</comment>
<feature type="compositionally biased region" description="Basic and acidic residues" evidence="2">
    <location>
        <begin position="121"/>
        <end position="160"/>
    </location>
</feature>